<dbReference type="EMBL" id="LAZR01001048">
    <property type="protein sequence ID" value="KKN51803.1"/>
    <property type="molecule type" value="Genomic_DNA"/>
</dbReference>
<proteinExistence type="predicted"/>
<sequence length="679" mass="80259">MIKQCVFGESFNLKTTNSCKELATRCHINMHQNSTLKAREGLRSQIIDDVNFINRESLSEPKQALDSGEEYYKVYSDPNLFDEGFDEKSYIDNRTEDKKFGVCHMSLYGLEKQFFSQVNDSFFQSKANSNALQETEALIFDENVRIEQKPIVSDLELEIAWEEFKKNYDYENILLANFGDQNTISVSTEISDYKKVEHQINKIKEILFNKGLLKPKGFKTVAKATPEALQKKFEICNNVSNPKVEQGRYKICSSADLKNKQSFFFKTRQRPIQPTIDEYLTGEPVSLERGGKWKDGSRLSCWHNFLAYVEYPEVIKKRWMEVLLAYENNDITKEQYDNAVNDIKKMEEMFQVDMREGNAQHGFTKPTTYQPLRLRLYGSQKSVNDLINKFLRFNPLNDNTVPNSPTKYTIENAFEPIELYQLRENSIITPEFVEEQLAELKDMSLDDIWEKAEEGVRESEIEYELDNWDDIWGDTDQIEDNVNEFREIEEDLFSSDDLEGWNDSIEVYHQLGEPAYKWHLKQNVDKPIIIRDGEINWIREDQTSDFIDSYDWLFRDMFPTVPLPIIRQRVKQLSDAEKKDYWVWEGREDFLAYITHKKFVHRIEQGLVDLYEDLEYRYYESDTPNEKLGVLEEFPRIIRIVESANTILNDNDYENYFEIKDYISKPIQEKLKELKLLKE</sequence>
<comment type="caution">
    <text evidence="1">The sequence shown here is derived from an EMBL/GenBank/DDBJ whole genome shotgun (WGS) entry which is preliminary data.</text>
</comment>
<protein>
    <submittedName>
        <fullName evidence="1">Uncharacterized protein</fullName>
    </submittedName>
</protein>
<evidence type="ECO:0000313" key="1">
    <source>
        <dbReference type="EMBL" id="KKN51803.1"/>
    </source>
</evidence>
<organism evidence="1">
    <name type="scientific">marine sediment metagenome</name>
    <dbReference type="NCBI Taxonomy" id="412755"/>
    <lineage>
        <taxon>unclassified sequences</taxon>
        <taxon>metagenomes</taxon>
        <taxon>ecological metagenomes</taxon>
    </lineage>
</organism>
<reference evidence="1" key="1">
    <citation type="journal article" date="2015" name="Nature">
        <title>Complex archaea that bridge the gap between prokaryotes and eukaryotes.</title>
        <authorList>
            <person name="Spang A."/>
            <person name="Saw J.H."/>
            <person name="Jorgensen S.L."/>
            <person name="Zaremba-Niedzwiedzka K."/>
            <person name="Martijn J."/>
            <person name="Lind A.E."/>
            <person name="van Eijk R."/>
            <person name="Schleper C."/>
            <person name="Guy L."/>
            <person name="Ettema T.J."/>
        </authorList>
    </citation>
    <scope>NUCLEOTIDE SEQUENCE</scope>
</reference>
<accession>A0A0F9UDY3</accession>
<name>A0A0F9UDY3_9ZZZZ</name>
<dbReference type="AlphaFoldDB" id="A0A0F9UDY3"/>
<gene>
    <name evidence="1" type="ORF">LCGC14_0619030</name>
</gene>